<keyword evidence="5" id="KW-1015">Disulfide bond</keyword>
<evidence type="ECO:0000256" key="1">
    <source>
        <dbReference type="ARBA" id="ARBA00004613"/>
    </source>
</evidence>
<dbReference type="PANTHER" id="PTHR23345:SF15">
    <property type="entry name" value="VITELLOGENIN 1-RELATED"/>
    <property type="match status" value="1"/>
</dbReference>
<comment type="caution">
    <text evidence="7">Lacks conserved residue(s) required for the propagation of feature annotation.</text>
</comment>
<evidence type="ECO:0000256" key="8">
    <source>
        <dbReference type="SAM" id="SignalP"/>
    </source>
</evidence>
<evidence type="ECO:0000259" key="10">
    <source>
        <dbReference type="PROSITE" id="PS51233"/>
    </source>
</evidence>
<dbReference type="Pfam" id="PF00094">
    <property type="entry name" value="VWD"/>
    <property type="match status" value="1"/>
</dbReference>
<organism evidence="11">
    <name type="scientific">Ascaris suum</name>
    <name type="common">Pig roundworm</name>
    <name type="synonym">Ascaris lumbricoides</name>
    <dbReference type="NCBI Taxonomy" id="6253"/>
    <lineage>
        <taxon>Eukaryota</taxon>
        <taxon>Metazoa</taxon>
        <taxon>Ecdysozoa</taxon>
        <taxon>Nematoda</taxon>
        <taxon>Chromadorea</taxon>
        <taxon>Rhabditida</taxon>
        <taxon>Spirurina</taxon>
        <taxon>Ascaridomorpha</taxon>
        <taxon>Ascaridoidea</taxon>
        <taxon>Ascarididae</taxon>
        <taxon>Ascaris</taxon>
    </lineage>
</organism>
<evidence type="ECO:0000256" key="6">
    <source>
        <dbReference type="ARBA" id="ARBA00023180"/>
    </source>
</evidence>
<dbReference type="PROSITE" id="PS51233">
    <property type="entry name" value="VWFD"/>
    <property type="match status" value="1"/>
</dbReference>
<dbReference type="SUPFAM" id="SSF56968">
    <property type="entry name" value="Lipovitellin-phosvitin complex, beta-sheet shell regions"/>
    <property type="match status" value="2"/>
</dbReference>
<feature type="chain" id="PRO_5012813413" evidence="8">
    <location>
        <begin position="16"/>
        <end position="1764"/>
    </location>
</feature>
<dbReference type="FunFam" id="1.25.10.20:FF:000003">
    <property type="entry name" value="Vitellogenin C"/>
    <property type="match status" value="1"/>
</dbReference>
<dbReference type="SUPFAM" id="SSF48431">
    <property type="entry name" value="Lipovitellin-phosvitin complex, superhelical domain"/>
    <property type="match status" value="1"/>
</dbReference>
<keyword evidence="4" id="KW-0758">Storage protein</keyword>
<dbReference type="InterPro" id="IPR001747">
    <property type="entry name" value="Vitellogenin_N"/>
</dbReference>
<feature type="signal peptide" evidence="8">
    <location>
        <begin position="1"/>
        <end position="15"/>
    </location>
</feature>
<evidence type="ECO:0000256" key="7">
    <source>
        <dbReference type="PROSITE-ProRule" id="PRU00557"/>
    </source>
</evidence>
<dbReference type="Pfam" id="PF01347">
    <property type="entry name" value="Vitellogenin_N"/>
    <property type="match status" value="1"/>
</dbReference>
<dbReference type="InterPro" id="IPR011030">
    <property type="entry name" value="Lipovitellin_superhlx_dom"/>
</dbReference>
<dbReference type="PANTHER" id="PTHR23345">
    <property type="entry name" value="VITELLOGENIN-RELATED"/>
    <property type="match status" value="1"/>
</dbReference>
<keyword evidence="2" id="KW-0964">Secreted</keyword>
<dbReference type="Gene3D" id="2.20.80.10">
    <property type="entry name" value="Lipovitellin-phosvitin complex, chain A, domain 4"/>
    <property type="match status" value="1"/>
</dbReference>
<keyword evidence="3 8" id="KW-0732">Signal</keyword>
<dbReference type="PROSITE" id="PS51211">
    <property type="entry name" value="VITELLOGENIN"/>
    <property type="match status" value="1"/>
</dbReference>
<dbReference type="GO" id="GO:0005319">
    <property type="term" value="F:lipid transporter activity"/>
    <property type="evidence" value="ECO:0007669"/>
    <property type="project" value="InterPro"/>
</dbReference>
<dbReference type="InterPro" id="IPR001846">
    <property type="entry name" value="VWF_type-D"/>
</dbReference>
<accession>F1KQK4</accession>
<name>F1KQK4_ASCSU</name>
<evidence type="ECO:0000256" key="3">
    <source>
        <dbReference type="ARBA" id="ARBA00022729"/>
    </source>
</evidence>
<reference evidence="11" key="1">
    <citation type="journal article" date="2011" name="Genome Res.">
        <title>Deep small RNA sequencing from the nematode Ascaris reveals conservation, functional diversification, and novel developmental profiles.</title>
        <authorList>
            <person name="Wang J."/>
            <person name="Czech B."/>
            <person name="Crunk A."/>
            <person name="Wallace A."/>
            <person name="Mitreva M."/>
            <person name="Hannon G.J."/>
            <person name="Davis R.E."/>
        </authorList>
    </citation>
    <scope>NUCLEOTIDE SEQUENCE</scope>
</reference>
<evidence type="ECO:0000256" key="2">
    <source>
        <dbReference type="ARBA" id="ARBA00022525"/>
    </source>
</evidence>
<dbReference type="GO" id="GO:0045735">
    <property type="term" value="F:nutrient reservoir activity"/>
    <property type="evidence" value="ECO:0007669"/>
    <property type="project" value="UniProtKB-KW"/>
</dbReference>
<dbReference type="Pfam" id="PF09172">
    <property type="entry name" value="Vit_open_b-sht"/>
    <property type="match status" value="1"/>
</dbReference>
<dbReference type="SMART" id="SM01169">
    <property type="entry name" value="DUF1943"/>
    <property type="match status" value="1"/>
</dbReference>
<dbReference type="InterPro" id="IPR050733">
    <property type="entry name" value="Vitellogenin/Apolipophorin"/>
</dbReference>
<dbReference type="GO" id="GO:0005576">
    <property type="term" value="C:extracellular region"/>
    <property type="evidence" value="ECO:0007669"/>
    <property type="project" value="UniProtKB-SubCell"/>
</dbReference>
<evidence type="ECO:0000313" key="11">
    <source>
        <dbReference type="EMBL" id="ADY40158.1"/>
    </source>
</evidence>
<dbReference type="Gene3D" id="1.25.10.20">
    <property type="entry name" value="Vitellinogen, superhelical"/>
    <property type="match status" value="1"/>
</dbReference>
<dbReference type="Gene3D" id="2.30.230.10">
    <property type="entry name" value="Lipovitellin, beta-sheet shell regions, chain A"/>
    <property type="match status" value="1"/>
</dbReference>
<dbReference type="InterPro" id="IPR015819">
    <property type="entry name" value="Lipid_transp_b-sht_shell"/>
</dbReference>
<comment type="subcellular location">
    <subcellularLocation>
        <location evidence="1">Secreted</location>
    </subcellularLocation>
</comment>
<feature type="domain" description="Vitellogenin" evidence="9">
    <location>
        <begin position="33"/>
        <end position="745"/>
    </location>
</feature>
<dbReference type="EMBL" id="JI164265">
    <property type="protein sequence ID" value="ADY40158.1"/>
    <property type="molecule type" value="mRNA"/>
</dbReference>
<dbReference type="InterPro" id="IPR015255">
    <property type="entry name" value="Vitellinogen_open_b-sht"/>
</dbReference>
<dbReference type="SMART" id="SM00638">
    <property type="entry name" value="LPD_N"/>
    <property type="match status" value="1"/>
</dbReference>
<dbReference type="SMART" id="SM00216">
    <property type="entry name" value="VWD"/>
    <property type="match status" value="1"/>
</dbReference>
<dbReference type="InterPro" id="IPR015816">
    <property type="entry name" value="Vitellinogen_b-sht_N"/>
</dbReference>
<feature type="domain" description="VWFD" evidence="10">
    <location>
        <begin position="1471"/>
        <end position="1641"/>
    </location>
</feature>
<sequence length="1764" mass="207468">MKLLLLLCLSAITIASRREWSDIRRDDIRDQYFTPKREYRYLYRGQISTGIPRQSDQHAATRLEAQISLFFPIDQRTAVLRLQQIRFGSLNDELPEPRELQRFEAFEEKEVDNERLKILQLPLRFRYVDGLVSEIEFDREDKVWSKNIKRSILNMLQVNIKKSARTDVNQDRRLRKDTEIWDESEERQLKRDNADFFTAHERTIEGDCEVAYTFNESPQEEIERREMMRITKSINYDKCTKRVDVRYNHRFAEECGKCKGTYEKEEALIPSTVINYRLIGNTNAFLIKDVDLKSQYILAPLGLKGAALRSTVACQLQLLNVIEDVRNVAEPRSERKDTLVYSPERLYKIERFFMNGDEELDRDHPYREMKNKYELVEQMIRRMVRATSSNELGVEPEAAHQLARLVDLLRTCSRSEIQTIHRELFEDTGKFDRKTQQKVRDIIVDALSLASTKNTIQHLIEKIEQRQVSTLKATKALNNLIGTLVVSEKQIDMLLKLCKKDVCERNPVLKQSCLLTVGGLINALCGQNKDYHVSQLNGDVLCPRQLKEKYLMEMIGIYRDADNRYEKVLALKTIANGGIDLSVYELEEIITDRTQERLIRVQAIDALRKLRSVMPRKIHKILLPIFKDRTEHPEVRTAALAQVIHTLPERTILDQIAQALFYDTSRQVQTFTYSMMQTFAKSENPCEKKLAEDLQIALRLARVEIPRWSDSKYVHIPMYSQEHSAGVTLDMATIFANDSILPRELMMSLDSLTFGQWRKTTAQIGFVQYNIEQLIDKLWKKTEVDETVTRGRRTDPVRPSQVLRKLFENLKIRSRQGNSSPYAMLYVRRGDLDYAVLPMDAETMPELLRIEREGKADLSRLTEALTRGYRFNTLFADYFYETYHKMATTIGIPLAFSTKVPTVAHIEGEFKAEIEPKYPERQRSAKLYINVKPSVAVTHIIDVHTVNPITYQRPKIIQAIKVNMPIDARVELNVGRKTEIKWFLKVPEEKKQILSLQTRFVTSTSSWPQNTKTYIEPLDKTAHLKNQHQRLLTFDRILEKWMGMRIHVRGQWHDNPMKVIRRSPTALLVDENELEIILEKGRDAPREIITKFEMEVLEEENMERPQLEGFYSDERYKQKVFGIQKQQLDSEGDERHRRQRYNAEERQYRDRFEMEVLEEENMERPQLEGFYSDERYKQKVFGIQKQQLDSEGDERHRRQRYNAEERQYRDRFDKHVREYNPDKGYKLRMRIRIETVGSLTQRNAEVTMTTGCDNKIRYCMMDIQARRPPIFEDEQREWTLKAKLQSLYPDVVRSVKPLNQPKHSYFNAQMDCEWGSEQRRYINLRIHGEQSREQAQLIERMNEELGSVKRYEKVLLAGHVNQYKIMADYKVGQYVENYFSRLLDMLKASHVWGTRIELVQNPENKVYAELTIDPYNNELLNIVVETPKEVVKIEDIILPMKITPFATRINLPSKPARSLSEFVMKTLSNERDECTVSSRHVNTFDDVDIKLPLTTCYSVLAKDCRSEYPKFAVLMRKSKKNAEEKKVKIIDEEHVIELESVRGEVEVRVDERKVEDEERLRTNGIEKTNDAVIVELEDVTVRFDGQVASVKVPLLYKSGLCGICGHYDGEKQYELRMADNELTDDLEQYSRSYFNNDEECDIEENIVKEKMNYRLEDDSNEFFGEDEDEEHTESNIKKPILKTRIIEYNNEVCFSMKPVKECPQQTYAREDNKTQRKVPFACLPRSTYETTKLLNRARFEVLNMNKYKASFTEEVSIPETCRTF</sequence>
<keyword evidence="6" id="KW-0325">Glycoprotein</keyword>
<evidence type="ECO:0000256" key="5">
    <source>
        <dbReference type="ARBA" id="ARBA00023157"/>
    </source>
</evidence>
<evidence type="ECO:0000256" key="4">
    <source>
        <dbReference type="ARBA" id="ARBA00022761"/>
    </source>
</evidence>
<evidence type="ECO:0000259" key="9">
    <source>
        <dbReference type="PROSITE" id="PS51211"/>
    </source>
</evidence>
<protein>
    <submittedName>
        <fullName evidence="11">Vitellogenin-6</fullName>
    </submittedName>
</protein>
<proteinExistence type="evidence at transcript level"/>